<proteinExistence type="predicted"/>
<reference evidence="2 3" key="1">
    <citation type="submission" date="2024-09" db="EMBL/GenBank/DDBJ databases">
        <title>Rethinking Asexuality: The Enigmatic Case of Functional Sexual Genes in Lepraria (Stereocaulaceae).</title>
        <authorList>
            <person name="Doellman M."/>
            <person name="Sun Y."/>
            <person name="Barcenas-Pena A."/>
            <person name="Lumbsch H.T."/>
            <person name="Grewe F."/>
        </authorList>
    </citation>
    <scope>NUCLEOTIDE SEQUENCE [LARGE SCALE GENOMIC DNA]</scope>
    <source>
        <strain evidence="2 3">Grewe 0041</strain>
    </source>
</reference>
<dbReference type="Proteomes" id="UP001590951">
    <property type="component" value="Unassembled WGS sequence"/>
</dbReference>
<dbReference type="EMBL" id="JBHFEH010000029">
    <property type="protein sequence ID" value="KAL2052090.1"/>
    <property type="molecule type" value="Genomic_DNA"/>
</dbReference>
<evidence type="ECO:0000313" key="2">
    <source>
        <dbReference type="EMBL" id="KAL2052090.1"/>
    </source>
</evidence>
<organism evidence="2 3">
    <name type="scientific">Lepraria finkii</name>
    <dbReference type="NCBI Taxonomy" id="1340010"/>
    <lineage>
        <taxon>Eukaryota</taxon>
        <taxon>Fungi</taxon>
        <taxon>Dikarya</taxon>
        <taxon>Ascomycota</taxon>
        <taxon>Pezizomycotina</taxon>
        <taxon>Lecanoromycetes</taxon>
        <taxon>OSLEUM clade</taxon>
        <taxon>Lecanoromycetidae</taxon>
        <taxon>Lecanorales</taxon>
        <taxon>Lecanorineae</taxon>
        <taxon>Stereocaulaceae</taxon>
        <taxon>Lepraria</taxon>
    </lineage>
</organism>
<sequence length="179" mass="19920">MIYLILHTGRLRAGLKMYECKEVCAHCQYRDHFVYGCKRRQKGLPAISRQERNLVKQSRYLFGQQAPTGSLTGFLRRSGQPPRHPSLPPRPSGPLPPFGPPPPPRFDLSPSGPRHLAYNPPHLASVFSPVPSGFLFPPSGTLHSDSEILGTAAAAPQPSDCWTPYEFKLIRLLSALRRS</sequence>
<comment type="caution">
    <text evidence="2">The sequence shown here is derived from an EMBL/GenBank/DDBJ whole genome shotgun (WGS) entry which is preliminary data.</text>
</comment>
<keyword evidence="3" id="KW-1185">Reference proteome</keyword>
<evidence type="ECO:0000256" key="1">
    <source>
        <dbReference type="SAM" id="MobiDB-lite"/>
    </source>
</evidence>
<gene>
    <name evidence="2" type="ORF">ABVK25_007532</name>
</gene>
<evidence type="ECO:0000313" key="3">
    <source>
        <dbReference type="Proteomes" id="UP001590951"/>
    </source>
</evidence>
<feature type="compositionally biased region" description="Pro residues" evidence="1">
    <location>
        <begin position="82"/>
        <end position="105"/>
    </location>
</feature>
<feature type="region of interest" description="Disordered" evidence="1">
    <location>
        <begin position="71"/>
        <end position="114"/>
    </location>
</feature>
<accession>A0ABR4B2Y7</accession>
<protein>
    <submittedName>
        <fullName evidence="2">Uncharacterized protein</fullName>
    </submittedName>
</protein>
<name>A0ABR4B2Y7_9LECA</name>